<dbReference type="Proteomes" id="UP001165122">
    <property type="component" value="Unassembled WGS sequence"/>
</dbReference>
<sequence length="558" mass="63840">MPPPTSAPTQNGNHPRAHHYTAPTPDKLINVICSWEVLLAFLGFVCRNSIISIKYAYYNKGEREGLRVPPPKWTDEHQKRKSIASGWRFPMEHQNLVEDEMNQAQALSDVHLQAASFTVDEDVATVLRRFDCHLDYLADNHFNKKNEVTAGFIVHQCLRQAFGDDLQVRTSLFIFIAPFFVAVIPNAVRISNSAPPFGETIEQGIILVGIFAMRYVFFSQLFLFGSIAILDFRRRRKAMKLIGKMVQYPGVRLDEFLNHRGYKGEKKDTEIKKRKLKEEKKFWADMNPNTKSKESESIDAVTELEEANSDGMMAEVKKNKRLSEMRVFVDLRKEGNAFAWVLSRRTTKMFGNGYNMKVQAYVGVLFFWALAATVSLNALFWGRTLHYVGTPYYIIVNVFLISLCVLRAISEATKLQGLVTAHRMILKNEIFAIQQTLLDNDEMEKQKQNKTLSLDERMMRAKMPISPFRRNSPVPKTFKEKDNQEKKLKEVKELLMRSDDLIGYQEEIHLPVNVMGFHATSGVYNSTVGILVTFFVLATEGWASGGLSYINDWASFAT</sequence>
<name>A0A9W7E7K0_9STRA</name>
<reference evidence="3" key="1">
    <citation type="journal article" date="2023" name="Commun. Biol.">
        <title>Genome analysis of Parmales, the sister group of diatoms, reveals the evolutionary specialization of diatoms from phago-mixotrophs to photoautotrophs.</title>
        <authorList>
            <person name="Ban H."/>
            <person name="Sato S."/>
            <person name="Yoshikawa S."/>
            <person name="Yamada K."/>
            <person name="Nakamura Y."/>
            <person name="Ichinomiya M."/>
            <person name="Sato N."/>
            <person name="Blanc-Mathieu R."/>
            <person name="Endo H."/>
            <person name="Kuwata A."/>
            <person name="Ogata H."/>
        </authorList>
    </citation>
    <scope>NUCLEOTIDE SEQUENCE [LARGE SCALE GENOMIC DNA]</scope>
    <source>
        <strain evidence="3">NIES 3700</strain>
    </source>
</reference>
<organism evidence="2 3">
    <name type="scientific">Triparma laevis f. longispina</name>
    <dbReference type="NCBI Taxonomy" id="1714387"/>
    <lineage>
        <taxon>Eukaryota</taxon>
        <taxon>Sar</taxon>
        <taxon>Stramenopiles</taxon>
        <taxon>Ochrophyta</taxon>
        <taxon>Bolidophyceae</taxon>
        <taxon>Parmales</taxon>
        <taxon>Triparmaceae</taxon>
        <taxon>Triparma</taxon>
    </lineage>
</organism>
<proteinExistence type="predicted"/>
<feature type="transmembrane region" description="Helical" evidence="1">
    <location>
        <begin position="205"/>
        <end position="230"/>
    </location>
</feature>
<evidence type="ECO:0000313" key="2">
    <source>
        <dbReference type="EMBL" id="GMH65563.1"/>
    </source>
</evidence>
<dbReference type="AlphaFoldDB" id="A0A9W7E7K0"/>
<feature type="transmembrane region" description="Helical" evidence="1">
    <location>
        <begin position="28"/>
        <end position="46"/>
    </location>
</feature>
<protein>
    <submittedName>
        <fullName evidence="2">Uncharacterized protein</fullName>
    </submittedName>
</protein>
<feature type="transmembrane region" description="Helical" evidence="1">
    <location>
        <begin position="358"/>
        <end position="380"/>
    </location>
</feature>
<keyword evidence="3" id="KW-1185">Reference proteome</keyword>
<keyword evidence="1" id="KW-0812">Transmembrane</keyword>
<gene>
    <name evidence="2" type="ORF">TrLO_g8863</name>
</gene>
<feature type="transmembrane region" description="Helical" evidence="1">
    <location>
        <begin position="392"/>
        <end position="409"/>
    </location>
</feature>
<keyword evidence="1" id="KW-0472">Membrane</keyword>
<evidence type="ECO:0000256" key="1">
    <source>
        <dbReference type="SAM" id="Phobius"/>
    </source>
</evidence>
<keyword evidence="1" id="KW-1133">Transmembrane helix</keyword>
<comment type="caution">
    <text evidence="2">The sequence shown here is derived from an EMBL/GenBank/DDBJ whole genome shotgun (WGS) entry which is preliminary data.</text>
</comment>
<evidence type="ECO:0000313" key="3">
    <source>
        <dbReference type="Proteomes" id="UP001165122"/>
    </source>
</evidence>
<dbReference type="EMBL" id="BRXW01000552">
    <property type="protein sequence ID" value="GMH65563.1"/>
    <property type="molecule type" value="Genomic_DNA"/>
</dbReference>
<feature type="transmembrane region" description="Helical" evidence="1">
    <location>
        <begin position="166"/>
        <end position="185"/>
    </location>
</feature>
<accession>A0A9W7E7K0</accession>